<dbReference type="eggNOG" id="ENOG502S99S">
    <property type="taxonomic scope" value="Eukaryota"/>
</dbReference>
<sequence>MGLEELAVTGIYVSGAVCIVLLTLSISWLVVWKCVLSKMPFIQELFDLTPKKPSTLDAKSISFQDRYQAYKRVEAACNPDLLGGHRDRGREMSAKHNNERGNAYKKRAHVPALGSMCCVQKPVFLNGFMFVSSSQRKRREKVVVE</sequence>
<dbReference type="AlphaFoldDB" id="M4BVK4"/>
<reference evidence="3" key="1">
    <citation type="journal article" date="2010" name="Science">
        <title>Signatures of adaptation to obligate biotrophy in the Hyaloperonospora arabidopsidis genome.</title>
        <authorList>
            <person name="Baxter L."/>
            <person name="Tripathy S."/>
            <person name="Ishaque N."/>
            <person name="Boot N."/>
            <person name="Cabral A."/>
            <person name="Kemen E."/>
            <person name="Thines M."/>
            <person name="Ah-Fong A."/>
            <person name="Anderson R."/>
            <person name="Badejoko W."/>
            <person name="Bittner-Eddy P."/>
            <person name="Boore J.L."/>
            <person name="Chibucos M.C."/>
            <person name="Coates M."/>
            <person name="Dehal P."/>
            <person name="Delehaunty K."/>
            <person name="Dong S."/>
            <person name="Downton P."/>
            <person name="Dumas B."/>
            <person name="Fabro G."/>
            <person name="Fronick C."/>
            <person name="Fuerstenberg S.I."/>
            <person name="Fulton L."/>
            <person name="Gaulin E."/>
            <person name="Govers F."/>
            <person name="Hughes L."/>
            <person name="Humphray S."/>
            <person name="Jiang R.H."/>
            <person name="Judelson H."/>
            <person name="Kamoun S."/>
            <person name="Kyung K."/>
            <person name="Meijer H."/>
            <person name="Minx P."/>
            <person name="Morris P."/>
            <person name="Nelson J."/>
            <person name="Phuntumart V."/>
            <person name="Qutob D."/>
            <person name="Rehmany A."/>
            <person name="Rougon-Cardoso A."/>
            <person name="Ryden P."/>
            <person name="Torto-Alalibo T."/>
            <person name="Studholme D."/>
            <person name="Wang Y."/>
            <person name="Win J."/>
            <person name="Wood J."/>
            <person name="Clifton S.W."/>
            <person name="Rogers J."/>
            <person name="Van den Ackerveken G."/>
            <person name="Jones J.D."/>
            <person name="McDowell J.M."/>
            <person name="Beynon J."/>
            <person name="Tyler B.M."/>
        </authorList>
    </citation>
    <scope>NUCLEOTIDE SEQUENCE [LARGE SCALE GENOMIC DNA]</scope>
    <source>
        <strain evidence="3">Emoy2</strain>
    </source>
</reference>
<evidence type="ECO:0000256" key="1">
    <source>
        <dbReference type="SAM" id="Phobius"/>
    </source>
</evidence>
<dbReference type="InterPro" id="IPR031851">
    <property type="entry name" value="DUF4750"/>
</dbReference>
<keyword evidence="1" id="KW-0472">Membrane</keyword>
<dbReference type="Pfam" id="PF15938">
    <property type="entry name" value="DUF4750"/>
    <property type="match status" value="1"/>
</dbReference>
<dbReference type="InParanoid" id="M4BVK4"/>
<reference evidence="2" key="2">
    <citation type="submission" date="2015-06" db="UniProtKB">
        <authorList>
            <consortium name="EnsemblProtists"/>
        </authorList>
    </citation>
    <scope>IDENTIFICATION</scope>
    <source>
        <strain evidence="2">Emoy2</strain>
    </source>
</reference>
<keyword evidence="1" id="KW-1133">Transmembrane helix</keyword>
<proteinExistence type="predicted"/>
<organism evidence="2 3">
    <name type="scientific">Hyaloperonospora arabidopsidis (strain Emoy2)</name>
    <name type="common">Downy mildew agent</name>
    <name type="synonym">Peronospora arabidopsidis</name>
    <dbReference type="NCBI Taxonomy" id="559515"/>
    <lineage>
        <taxon>Eukaryota</taxon>
        <taxon>Sar</taxon>
        <taxon>Stramenopiles</taxon>
        <taxon>Oomycota</taxon>
        <taxon>Peronosporomycetes</taxon>
        <taxon>Peronosporales</taxon>
        <taxon>Peronosporaceae</taxon>
        <taxon>Hyaloperonospora</taxon>
    </lineage>
</organism>
<evidence type="ECO:0000313" key="3">
    <source>
        <dbReference type="Proteomes" id="UP000011713"/>
    </source>
</evidence>
<feature type="transmembrane region" description="Helical" evidence="1">
    <location>
        <begin position="6"/>
        <end position="31"/>
    </location>
</feature>
<accession>M4BVK4</accession>
<evidence type="ECO:0000313" key="2">
    <source>
        <dbReference type="EnsemblProtists" id="HpaP810548"/>
    </source>
</evidence>
<dbReference type="Proteomes" id="UP000011713">
    <property type="component" value="Unassembled WGS sequence"/>
</dbReference>
<protein>
    <submittedName>
        <fullName evidence="2">Uncharacterized protein</fullName>
    </submittedName>
</protein>
<keyword evidence="3" id="KW-1185">Reference proteome</keyword>
<keyword evidence="1" id="KW-0812">Transmembrane</keyword>
<dbReference type="EMBL" id="JH597982">
    <property type="status" value="NOT_ANNOTATED_CDS"/>
    <property type="molecule type" value="Genomic_DNA"/>
</dbReference>
<dbReference type="VEuPathDB" id="FungiDB:HpaG810548"/>
<dbReference type="HOGENOM" id="CLU_1790618_0_0_1"/>
<dbReference type="EnsemblProtists" id="HpaT810548">
    <property type="protein sequence ID" value="HpaP810548"/>
    <property type="gene ID" value="HpaG810548"/>
</dbReference>
<name>M4BVK4_HYAAE</name>